<dbReference type="AlphaFoldDB" id="A0A1G2B686"/>
<comment type="caution">
    <text evidence="7">The sequence shown here is derived from an EMBL/GenBank/DDBJ whole genome shotgun (WGS) entry which is preliminary data.</text>
</comment>
<dbReference type="InterPro" id="IPR020103">
    <property type="entry name" value="PsdUridine_synth_cat_dom_sf"/>
</dbReference>
<comment type="catalytic activity">
    <reaction evidence="5">
        <text>a uridine in RNA = a pseudouridine in RNA</text>
        <dbReference type="Rhea" id="RHEA:48348"/>
        <dbReference type="Rhea" id="RHEA-COMP:12068"/>
        <dbReference type="Rhea" id="RHEA-COMP:12069"/>
        <dbReference type="ChEBI" id="CHEBI:65314"/>
        <dbReference type="ChEBI" id="CHEBI:65315"/>
    </reaction>
</comment>
<dbReference type="PANTHER" id="PTHR21600">
    <property type="entry name" value="MITOCHONDRIAL RNA PSEUDOURIDINE SYNTHASE"/>
    <property type="match status" value="1"/>
</dbReference>
<evidence type="ECO:0000259" key="6">
    <source>
        <dbReference type="SMART" id="SM00363"/>
    </source>
</evidence>
<dbReference type="GO" id="GO:0120159">
    <property type="term" value="F:rRNA pseudouridine synthase activity"/>
    <property type="evidence" value="ECO:0007669"/>
    <property type="project" value="UniProtKB-ARBA"/>
</dbReference>
<dbReference type="InterPro" id="IPR006145">
    <property type="entry name" value="PsdUridine_synth_RsuA/RluA"/>
</dbReference>
<evidence type="ECO:0000256" key="4">
    <source>
        <dbReference type="PROSITE-ProRule" id="PRU00182"/>
    </source>
</evidence>
<dbReference type="NCBIfam" id="TIGR00005">
    <property type="entry name" value="rluA_subfam"/>
    <property type="match status" value="1"/>
</dbReference>
<evidence type="ECO:0000313" key="7">
    <source>
        <dbReference type="EMBL" id="OGY84714.1"/>
    </source>
</evidence>
<accession>A0A1G2B686</accession>
<dbReference type="EMBL" id="MHKE01000005">
    <property type="protein sequence ID" value="OGY84714.1"/>
    <property type="molecule type" value="Genomic_DNA"/>
</dbReference>
<comment type="similarity">
    <text evidence="1 5">Belongs to the pseudouridine synthase RluA family.</text>
</comment>
<dbReference type="PANTHER" id="PTHR21600:SF44">
    <property type="entry name" value="RIBOSOMAL LARGE SUBUNIT PSEUDOURIDINE SYNTHASE D"/>
    <property type="match status" value="1"/>
</dbReference>
<dbReference type="CDD" id="cd02869">
    <property type="entry name" value="PseudoU_synth_RluA_like"/>
    <property type="match status" value="1"/>
</dbReference>
<protein>
    <recommendedName>
        <fullName evidence="5">Pseudouridine synthase</fullName>
        <ecNumber evidence="5">5.4.99.-</ecNumber>
    </recommendedName>
</protein>
<dbReference type="Gene3D" id="3.10.290.10">
    <property type="entry name" value="RNA-binding S4 domain"/>
    <property type="match status" value="1"/>
</dbReference>
<evidence type="ECO:0000256" key="2">
    <source>
        <dbReference type="ARBA" id="ARBA00023235"/>
    </source>
</evidence>
<comment type="function">
    <text evidence="5">Responsible for synthesis of pseudouridine from uracil.</text>
</comment>
<dbReference type="GO" id="GO:0003723">
    <property type="term" value="F:RNA binding"/>
    <property type="evidence" value="ECO:0007669"/>
    <property type="project" value="UniProtKB-KW"/>
</dbReference>
<dbReference type="Pfam" id="PF00849">
    <property type="entry name" value="PseudoU_synth_2"/>
    <property type="match status" value="1"/>
</dbReference>
<dbReference type="InterPro" id="IPR002942">
    <property type="entry name" value="S4_RNA-bd"/>
</dbReference>
<keyword evidence="2 5" id="KW-0413">Isomerase</keyword>
<name>A0A1G2B686_9BACT</name>
<evidence type="ECO:0000256" key="3">
    <source>
        <dbReference type="PIRSR" id="PIRSR606225-1"/>
    </source>
</evidence>
<dbReference type="SUPFAM" id="SSF55174">
    <property type="entry name" value="Alpha-L RNA-binding motif"/>
    <property type="match status" value="1"/>
</dbReference>
<proteinExistence type="inferred from homology"/>
<dbReference type="PROSITE" id="PS50889">
    <property type="entry name" value="S4"/>
    <property type="match status" value="1"/>
</dbReference>
<dbReference type="GO" id="GO:0000455">
    <property type="term" value="P:enzyme-directed rRNA pseudouridine synthesis"/>
    <property type="evidence" value="ECO:0007669"/>
    <property type="project" value="TreeGrafter"/>
</dbReference>
<evidence type="ECO:0000313" key="8">
    <source>
        <dbReference type="Proteomes" id="UP000179164"/>
    </source>
</evidence>
<dbReference type="InterPro" id="IPR050188">
    <property type="entry name" value="RluA_PseudoU_synthase"/>
</dbReference>
<feature type="active site" evidence="3">
    <location>
        <position position="143"/>
    </location>
</feature>
<dbReference type="STRING" id="1798543.A2898_01285"/>
<evidence type="ECO:0000256" key="5">
    <source>
        <dbReference type="RuleBase" id="RU362028"/>
    </source>
</evidence>
<dbReference type="Pfam" id="PF01479">
    <property type="entry name" value="S4"/>
    <property type="match status" value="1"/>
</dbReference>
<dbReference type="InterPro" id="IPR036986">
    <property type="entry name" value="S4_RNA-bd_sf"/>
</dbReference>
<sequence length="317" mass="35599">MTQSLPLSIQITVDQGKKRLDVFLSEYFADRSRASIQKDIKNGLIILNNRPAIAHQPVRAGDTISFIAKKPPAKKRQQNTVPQASIISEERDLVVVNKPAGLLVHPTETSEEETLVDQLIVKYSELASLGEDPARPAIVHRLDRDVGGIILVPRTWEMYEHLKDLFKTRNIEKKYTALVHGHPNSEEGDITFSISRSKRRPRRMAALPDATGKAAVTSYEVIETFPQNTLLLIKPKTGRMHQIRVHLHAFGLPIVGDPLYHARKRRNELGAAHPLLTATSISFQDITGKLRSYSAPLPDEFSRILGSLRKIRMGQPR</sequence>
<dbReference type="EC" id="5.4.99.-" evidence="5"/>
<feature type="domain" description="RNA-binding S4" evidence="6">
    <location>
        <begin position="18"/>
        <end position="79"/>
    </location>
</feature>
<dbReference type="SUPFAM" id="SSF55120">
    <property type="entry name" value="Pseudouridine synthase"/>
    <property type="match status" value="1"/>
</dbReference>
<organism evidence="7 8">
    <name type="scientific">Candidatus Kerfeldbacteria bacterium RIFCSPLOWO2_01_FULL_48_11</name>
    <dbReference type="NCBI Taxonomy" id="1798543"/>
    <lineage>
        <taxon>Bacteria</taxon>
        <taxon>Candidatus Kerfeldiibacteriota</taxon>
    </lineage>
</organism>
<keyword evidence="4" id="KW-0694">RNA-binding</keyword>
<dbReference type="InterPro" id="IPR006225">
    <property type="entry name" value="PsdUridine_synth_RluC/D"/>
</dbReference>
<reference evidence="7 8" key="1">
    <citation type="journal article" date="2016" name="Nat. Commun.">
        <title>Thousands of microbial genomes shed light on interconnected biogeochemical processes in an aquifer system.</title>
        <authorList>
            <person name="Anantharaman K."/>
            <person name="Brown C.T."/>
            <person name="Hug L.A."/>
            <person name="Sharon I."/>
            <person name="Castelle C.J."/>
            <person name="Probst A.J."/>
            <person name="Thomas B.C."/>
            <person name="Singh A."/>
            <person name="Wilkins M.J."/>
            <person name="Karaoz U."/>
            <person name="Brodie E.L."/>
            <person name="Williams K.H."/>
            <person name="Hubbard S.S."/>
            <person name="Banfield J.F."/>
        </authorList>
    </citation>
    <scope>NUCLEOTIDE SEQUENCE [LARGE SCALE GENOMIC DNA]</scope>
</reference>
<dbReference type="Gene3D" id="3.30.2350.10">
    <property type="entry name" value="Pseudouridine synthase"/>
    <property type="match status" value="1"/>
</dbReference>
<dbReference type="SMART" id="SM00363">
    <property type="entry name" value="S4"/>
    <property type="match status" value="1"/>
</dbReference>
<dbReference type="Proteomes" id="UP000179164">
    <property type="component" value="Unassembled WGS sequence"/>
</dbReference>
<evidence type="ECO:0000256" key="1">
    <source>
        <dbReference type="ARBA" id="ARBA00010876"/>
    </source>
</evidence>
<gene>
    <name evidence="7" type="ORF">A2898_01285</name>
</gene>